<proteinExistence type="predicted"/>
<gene>
    <name evidence="2" type="ORF">B0H17DRAFT_1072636</name>
</gene>
<dbReference type="AlphaFoldDB" id="A0AAD7GF50"/>
<evidence type="ECO:0000259" key="1">
    <source>
        <dbReference type="Pfam" id="PF00557"/>
    </source>
</evidence>
<evidence type="ECO:0000313" key="2">
    <source>
        <dbReference type="EMBL" id="KAJ7686079.1"/>
    </source>
</evidence>
<dbReference type="EMBL" id="JARKIE010000099">
    <property type="protein sequence ID" value="KAJ7686079.1"/>
    <property type="molecule type" value="Genomic_DNA"/>
</dbReference>
<dbReference type="Gene3D" id="3.90.230.10">
    <property type="entry name" value="Creatinase/methionine aminopeptidase superfamily"/>
    <property type="match status" value="1"/>
</dbReference>
<feature type="domain" description="Peptidase M24" evidence="1">
    <location>
        <begin position="11"/>
        <end position="151"/>
    </location>
</feature>
<dbReference type="SUPFAM" id="SSF55920">
    <property type="entry name" value="Creatinase/aminopeptidase"/>
    <property type="match status" value="1"/>
</dbReference>
<comment type="caution">
    <text evidence="2">The sequence shown here is derived from an EMBL/GenBank/DDBJ whole genome shotgun (WGS) entry which is preliminary data.</text>
</comment>
<dbReference type="InterPro" id="IPR050422">
    <property type="entry name" value="X-Pro_aminopeptidase_P"/>
</dbReference>
<accession>A0AAD7GF50</accession>
<keyword evidence="3" id="KW-1185">Reference proteome</keyword>
<dbReference type="InterPro" id="IPR036005">
    <property type="entry name" value="Creatinase/aminopeptidase-like"/>
</dbReference>
<dbReference type="PANTHER" id="PTHR43763">
    <property type="entry name" value="XAA-PRO AMINOPEPTIDASE 1"/>
    <property type="match status" value="1"/>
</dbReference>
<dbReference type="Proteomes" id="UP001221757">
    <property type="component" value="Unassembled WGS sequence"/>
</dbReference>
<evidence type="ECO:0000313" key="3">
    <source>
        <dbReference type="Proteomes" id="UP001221757"/>
    </source>
</evidence>
<reference evidence="2" key="1">
    <citation type="submission" date="2023-03" db="EMBL/GenBank/DDBJ databases">
        <title>Massive genome expansion in bonnet fungi (Mycena s.s.) driven by repeated elements and novel gene families across ecological guilds.</title>
        <authorList>
            <consortium name="Lawrence Berkeley National Laboratory"/>
            <person name="Harder C.B."/>
            <person name="Miyauchi S."/>
            <person name="Viragh M."/>
            <person name="Kuo A."/>
            <person name="Thoen E."/>
            <person name="Andreopoulos B."/>
            <person name="Lu D."/>
            <person name="Skrede I."/>
            <person name="Drula E."/>
            <person name="Henrissat B."/>
            <person name="Morin E."/>
            <person name="Kohler A."/>
            <person name="Barry K."/>
            <person name="LaButti K."/>
            <person name="Morin E."/>
            <person name="Salamov A."/>
            <person name="Lipzen A."/>
            <person name="Mereny Z."/>
            <person name="Hegedus B."/>
            <person name="Baldrian P."/>
            <person name="Stursova M."/>
            <person name="Weitz H."/>
            <person name="Taylor A."/>
            <person name="Grigoriev I.V."/>
            <person name="Nagy L.G."/>
            <person name="Martin F."/>
            <person name="Kauserud H."/>
        </authorList>
    </citation>
    <scope>NUCLEOTIDE SEQUENCE</scope>
    <source>
        <strain evidence="2">CBHHK067</strain>
    </source>
</reference>
<organism evidence="2 3">
    <name type="scientific">Mycena rosella</name>
    <name type="common">Pink bonnet</name>
    <name type="synonym">Agaricus rosellus</name>
    <dbReference type="NCBI Taxonomy" id="1033263"/>
    <lineage>
        <taxon>Eukaryota</taxon>
        <taxon>Fungi</taxon>
        <taxon>Dikarya</taxon>
        <taxon>Basidiomycota</taxon>
        <taxon>Agaricomycotina</taxon>
        <taxon>Agaricomycetes</taxon>
        <taxon>Agaricomycetidae</taxon>
        <taxon>Agaricales</taxon>
        <taxon>Marasmiineae</taxon>
        <taxon>Mycenaceae</taxon>
        <taxon>Mycena</taxon>
    </lineage>
</organism>
<dbReference type="Pfam" id="PF00557">
    <property type="entry name" value="Peptidase_M24"/>
    <property type="match status" value="1"/>
</dbReference>
<dbReference type="PANTHER" id="PTHR43763:SF17">
    <property type="entry name" value="AMINOPEPTIDASE P, CYTOPLASMIC-RELATED"/>
    <property type="match status" value="1"/>
</dbReference>
<dbReference type="InterPro" id="IPR000994">
    <property type="entry name" value="Pept_M24"/>
</dbReference>
<name>A0AAD7GF50_MYCRO</name>
<protein>
    <submittedName>
        <fullName evidence="2">Peptidase M24, structural domain-containing protein</fullName>
    </submittedName>
</protein>
<sequence length="184" mass="20286">MQKYWAGDGSFISAYGTSAALPHYEAEEDNCLVIGRGAPYLTDSGKQYLDCTIDKTRTVHFGMPTKEHKRAFTRVLQAHIAIDALRTNLDGIVRHHLWKDGMNFGHGPGHGIGSFGVVHESSTGITGHVVTNEPGFYDEGNLGCRIESAIVAVKKKARHSFETFFESPGWYDGKYQAEQEGIPV</sequence>